<evidence type="ECO:0000313" key="2">
    <source>
        <dbReference type="Proteomes" id="UP000828941"/>
    </source>
</evidence>
<protein>
    <submittedName>
        <fullName evidence="1">Uncharacterized protein</fullName>
    </submittedName>
</protein>
<organism evidence="1 2">
    <name type="scientific">Bauhinia variegata</name>
    <name type="common">Purple orchid tree</name>
    <name type="synonym">Phanera variegata</name>
    <dbReference type="NCBI Taxonomy" id="167791"/>
    <lineage>
        <taxon>Eukaryota</taxon>
        <taxon>Viridiplantae</taxon>
        <taxon>Streptophyta</taxon>
        <taxon>Embryophyta</taxon>
        <taxon>Tracheophyta</taxon>
        <taxon>Spermatophyta</taxon>
        <taxon>Magnoliopsida</taxon>
        <taxon>eudicotyledons</taxon>
        <taxon>Gunneridae</taxon>
        <taxon>Pentapetalae</taxon>
        <taxon>rosids</taxon>
        <taxon>fabids</taxon>
        <taxon>Fabales</taxon>
        <taxon>Fabaceae</taxon>
        <taxon>Cercidoideae</taxon>
        <taxon>Cercideae</taxon>
        <taxon>Bauhiniinae</taxon>
        <taxon>Bauhinia</taxon>
    </lineage>
</organism>
<proteinExistence type="predicted"/>
<name>A0ACB9LA80_BAUVA</name>
<dbReference type="EMBL" id="CM039437">
    <property type="protein sequence ID" value="KAI4306671.1"/>
    <property type="molecule type" value="Genomic_DNA"/>
</dbReference>
<accession>A0ACB9LA80</accession>
<reference evidence="1 2" key="1">
    <citation type="journal article" date="2022" name="DNA Res.">
        <title>Chromosomal-level genome assembly of the orchid tree Bauhinia variegata (Leguminosae; Cercidoideae) supports the allotetraploid origin hypothesis of Bauhinia.</title>
        <authorList>
            <person name="Zhong Y."/>
            <person name="Chen Y."/>
            <person name="Zheng D."/>
            <person name="Pang J."/>
            <person name="Liu Y."/>
            <person name="Luo S."/>
            <person name="Meng S."/>
            <person name="Qian L."/>
            <person name="Wei D."/>
            <person name="Dai S."/>
            <person name="Zhou R."/>
        </authorList>
    </citation>
    <scope>NUCLEOTIDE SEQUENCE [LARGE SCALE GENOMIC DNA]</scope>
    <source>
        <strain evidence="1">BV-YZ2020</strain>
    </source>
</reference>
<evidence type="ECO:0000313" key="1">
    <source>
        <dbReference type="EMBL" id="KAI4306671.1"/>
    </source>
</evidence>
<gene>
    <name evidence="1" type="ORF">L6164_029929</name>
</gene>
<keyword evidence="2" id="KW-1185">Reference proteome</keyword>
<sequence>MQIISNSNARICQGASTLFGPHTLSAYIQEFKKLASALISGSTVEPGPQPLNLLDNQMSFLPPVVVDETPIGVSFGDVSSDVPKNSTYKRGDTVSVSFWSACPRNDLMTEATFALVEFLQGKDTWVPAYDDDDFCLRSKSSRPFKLSARSTATMEWRIPQVAVLVCTEYDISVLPRDYLDQSLTLQVHPLHL</sequence>
<comment type="caution">
    <text evidence="1">The sequence shown here is derived from an EMBL/GenBank/DDBJ whole genome shotgun (WGS) entry which is preliminary data.</text>
</comment>
<dbReference type="Proteomes" id="UP000828941">
    <property type="component" value="Chromosome 12"/>
</dbReference>